<dbReference type="SMART" id="SM00248">
    <property type="entry name" value="ANK"/>
    <property type="match status" value="3"/>
</dbReference>
<dbReference type="SMART" id="SM00054">
    <property type="entry name" value="EFh"/>
    <property type="match status" value="2"/>
</dbReference>
<dbReference type="InterPro" id="IPR013783">
    <property type="entry name" value="Ig-like_fold"/>
</dbReference>
<feature type="compositionally biased region" description="Acidic residues" evidence="5">
    <location>
        <begin position="499"/>
        <end position="508"/>
    </location>
</feature>
<name>A0AAD5M522_PYTIN</name>
<dbReference type="SMART" id="SM00060">
    <property type="entry name" value="FN3"/>
    <property type="match status" value="2"/>
</dbReference>
<protein>
    <recommendedName>
        <fullName evidence="10">Calmodulin</fullName>
    </recommendedName>
</protein>
<dbReference type="PROSITE" id="PS50222">
    <property type="entry name" value="EF_HAND_2"/>
    <property type="match status" value="2"/>
</dbReference>
<proteinExistence type="predicted"/>
<evidence type="ECO:0000256" key="2">
    <source>
        <dbReference type="ARBA" id="ARBA00022837"/>
    </source>
</evidence>
<keyword evidence="3 4" id="KW-0040">ANK repeat</keyword>
<dbReference type="PRINTS" id="PR01415">
    <property type="entry name" value="ANKYRIN"/>
</dbReference>
<dbReference type="InterPro" id="IPR003961">
    <property type="entry name" value="FN3_dom"/>
</dbReference>
<dbReference type="CDD" id="cd00063">
    <property type="entry name" value="FN3"/>
    <property type="match status" value="2"/>
</dbReference>
<gene>
    <name evidence="8" type="ORF">P43SY_007576</name>
</gene>
<evidence type="ECO:0000259" key="6">
    <source>
        <dbReference type="PROSITE" id="PS50222"/>
    </source>
</evidence>
<keyword evidence="1" id="KW-0677">Repeat</keyword>
<dbReference type="GO" id="GO:0071356">
    <property type="term" value="P:cellular response to tumor necrosis factor"/>
    <property type="evidence" value="ECO:0007669"/>
    <property type="project" value="TreeGrafter"/>
</dbReference>
<dbReference type="GO" id="GO:0051059">
    <property type="term" value="F:NF-kappaB binding"/>
    <property type="evidence" value="ECO:0007669"/>
    <property type="project" value="TreeGrafter"/>
</dbReference>
<dbReference type="PROSITE" id="PS50297">
    <property type="entry name" value="ANK_REP_REGION"/>
    <property type="match status" value="1"/>
</dbReference>
<dbReference type="InterPro" id="IPR002048">
    <property type="entry name" value="EF_hand_dom"/>
</dbReference>
<evidence type="ECO:0000256" key="5">
    <source>
        <dbReference type="SAM" id="MobiDB-lite"/>
    </source>
</evidence>
<evidence type="ECO:0000256" key="3">
    <source>
        <dbReference type="ARBA" id="ARBA00023043"/>
    </source>
</evidence>
<dbReference type="Pfam" id="PF13499">
    <property type="entry name" value="EF-hand_7"/>
    <property type="match status" value="1"/>
</dbReference>
<organism evidence="8 9">
    <name type="scientific">Pythium insidiosum</name>
    <name type="common">Pythiosis disease agent</name>
    <dbReference type="NCBI Taxonomy" id="114742"/>
    <lineage>
        <taxon>Eukaryota</taxon>
        <taxon>Sar</taxon>
        <taxon>Stramenopiles</taxon>
        <taxon>Oomycota</taxon>
        <taxon>Peronosporomycetes</taxon>
        <taxon>Pythiales</taxon>
        <taxon>Pythiaceae</taxon>
        <taxon>Pythium</taxon>
    </lineage>
</organism>
<dbReference type="AlphaFoldDB" id="A0AAD5M522"/>
<dbReference type="PROSITE" id="PS50088">
    <property type="entry name" value="ANK_REPEAT"/>
    <property type="match status" value="1"/>
</dbReference>
<feature type="domain" description="EF-hand" evidence="6">
    <location>
        <begin position="5"/>
        <end position="40"/>
    </location>
</feature>
<comment type="caution">
    <text evidence="8">The sequence shown here is derived from an EMBL/GenBank/DDBJ whole genome shotgun (WGS) entry which is preliminary data.</text>
</comment>
<evidence type="ECO:0000313" key="8">
    <source>
        <dbReference type="EMBL" id="KAJ0403272.1"/>
    </source>
</evidence>
<dbReference type="SUPFAM" id="SSF49265">
    <property type="entry name" value="Fibronectin type III"/>
    <property type="match status" value="1"/>
</dbReference>
<dbReference type="PROSITE" id="PS50853">
    <property type="entry name" value="FN3"/>
    <property type="match status" value="1"/>
</dbReference>
<dbReference type="Pfam" id="PF00041">
    <property type="entry name" value="fn3"/>
    <property type="match status" value="1"/>
</dbReference>
<dbReference type="EMBL" id="JAKCXM010000085">
    <property type="protein sequence ID" value="KAJ0403272.1"/>
    <property type="molecule type" value="Genomic_DNA"/>
</dbReference>
<evidence type="ECO:0008006" key="10">
    <source>
        <dbReference type="Google" id="ProtNLM"/>
    </source>
</evidence>
<dbReference type="InterPro" id="IPR018247">
    <property type="entry name" value="EF_Hand_1_Ca_BS"/>
</dbReference>
<keyword evidence="2" id="KW-0106">Calcium</keyword>
<accession>A0AAD5M522</accession>
<feature type="compositionally biased region" description="Basic and acidic residues" evidence="5">
    <location>
        <begin position="443"/>
        <end position="468"/>
    </location>
</feature>
<evidence type="ECO:0000259" key="7">
    <source>
        <dbReference type="PROSITE" id="PS50853"/>
    </source>
</evidence>
<dbReference type="Gene3D" id="2.60.40.10">
    <property type="entry name" value="Immunoglobulins"/>
    <property type="match status" value="1"/>
</dbReference>
<dbReference type="PROSITE" id="PS00018">
    <property type="entry name" value="EF_HAND_1"/>
    <property type="match status" value="2"/>
</dbReference>
<dbReference type="Pfam" id="PF12796">
    <property type="entry name" value="Ank_2"/>
    <property type="match status" value="1"/>
</dbReference>
<keyword evidence="9" id="KW-1185">Reference proteome</keyword>
<dbReference type="InterPro" id="IPR002110">
    <property type="entry name" value="Ankyrin_rpt"/>
</dbReference>
<evidence type="ECO:0000313" key="9">
    <source>
        <dbReference type="Proteomes" id="UP001209570"/>
    </source>
</evidence>
<feature type="domain" description="Fibronectin type-III" evidence="7">
    <location>
        <begin position="233"/>
        <end position="330"/>
    </location>
</feature>
<dbReference type="Gene3D" id="1.10.238.10">
    <property type="entry name" value="EF-hand"/>
    <property type="match status" value="1"/>
</dbReference>
<evidence type="ECO:0000256" key="4">
    <source>
        <dbReference type="PROSITE-ProRule" id="PRU00023"/>
    </source>
</evidence>
<dbReference type="GO" id="GO:0005829">
    <property type="term" value="C:cytosol"/>
    <property type="evidence" value="ECO:0007669"/>
    <property type="project" value="TreeGrafter"/>
</dbReference>
<dbReference type="InterPro" id="IPR051070">
    <property type="entry name" value="NF-kappa-B_inhibitor"/>
</dbReference>
<dbReference type="InterPro" id="IPR036770">
    <property type="entry name" value="Ankyrin_rpt-contain_sf"/>
</dbReference>
<reference evidence="8" key="1">
    <citation type="submission" date="2021-12" db="EMBL/GenBank/DDBJ databases">
        <title>Prjna785345.</title>
        <authorList>
            <person name="Rujirawat T."/>
            <person name="Krajaejun T."/>
        </authorList>
    </citation>
    <scope>NUCLEOTIDE SEQUENCE</scope>
    <source>
        <strain evidence="8">Pi057C3</strain>
    </source>
</reference>
<feature type="compositionally biased region" description="Basic and acidic residues" evidence="5">
    <location>
        <begin position="509"/>
        <end position="523"/>
    </location>
</feature>
<evidence type="ECO:0000256" key="1">
    <source>
        <dbReference type="ARBA" id="ARBA00022737"/>
    </source>
</evidence>
<sequence length="523" mass="56167">MPSPALRETVRAAFAHYDADGSGAIDARELRALVSDLGGFLTDQDLAAALVVLDKDGDGCIDEAEFAAWWLAQNDDLDGDGDTGELERAMARLKGHGQARFHVDVHSAAWQGRLDVLRRLLGDADAEADVVNERDASEYGGHNTPLHYAAYQGHVSVCTALRGASVNATNSAGCTPLFLAAQQSRIDVVELLLKHGADMRIPSKEHKFTAVDVATTDAVLGAFRSLTGGAPLPPTAPTLSDAGDRRLRVEWRAPNERVDQVAPISGYKIKLCARQPGPPTRVVLAPANPTEWVVDDLAPETEYVASVAAVNLHGASAFSAASTPMKTRRARPPPPTDLAARVIDGTQVEVTWAVPEGIEAASLVVIQQSLDGAGEVWKTVATVEAARERSFVVPARVSAPRQCFRVAVAGPTTGRGEFSAVASVRVRSLESKDAAAKATRRQQGGEKARRPSRADGKAASRIPTRDEMKSEEEDGGGLQADIKADERDDPSLEEKEPPPDDEDEFTYYHSDDDDKDEQEHKRQ</sequence>
<dbReference type="CDD" id="cd00051">
    <property type="entry name" value="EFh"/>
    <property type="match status" value="1"/>
</dbReference>
<feature type="repeat" description="ANK" evidence="4">
    <location>
        <begin position="172"/>
        <end position="204"/>
    </location>
</feature>
<dbReference type="SUPFAM" id="SSF47473">
    <property type="entry name" value="EF-hand"/>
    <property type="match status" value="1"/>
</dbReference>
<dbReference type="SUPFAM" id="SSF48403">
    <property type="entry name" value="Ankyrin repeat"/>
    <property type="match status" value="1"/>
</dbReference>
<dbReference type="Proteomes" id="UP001209570">
    <property type="component" value="Unassembled WGS sequence"/>
</dbReference>
<dbReference type="PANTHER" id="PTHR46680">
    <property type="entry name" value="NF-KAPPA-B INHIBITOR ALPHA"/>
    <property type="match status" value="1"/>
</dbReference>
<dbReference type="Gene3D" id="1.25.40.20">
    <property type="entry name" value="Ankyrin repeat-containing domain"/>
    <property type="match status" value="1"/>
</dbReference>
<feature type="region of interest" description="Disordered" evidence="5">
    <location>
        <begin position="429"/>
        <end position="523"/>
    </location>
</feature>
<dbReference type="InterPro" id="IPR036116">
    <property type="entry name" value="FN3_sf"/>
</dbReference>
<feature type="domain" description="EF-hand" evidence="6">
    <location>
        <begin position="41"/>
        <end position="76"/>
    </location>
</feature>
<dbReference type="InterPro" id="IPR011992">
    <property type="entry name" value="EF-hand-dom_pair"/>
</dbReference>
<dbReference type="PANTHER" id="PTHR46680:SF3">
    <property type="entry name" value="NF-KAPPA-B INHIBITOR CACTUS"/>
    <property type="match status" value="1"/>
</dbReference>
<dbReference type="GO" id="GO:0005509">
    <property type="term" value="F:calcium ion binding"/>
    <property type="evidence" value="ECO:0007669"/>
    <property type="project" value="InterPro"/>
</dbReference>
<feature type="compositionally biased region" description="Basic and acidic residues" evidence="5">
    <location>
        <begin position="482"/>
        <end position="498"/>
    </location>
</feature>